<protein>
    <recommendedName>
        <fullName evidence="1">Peptidase S9A N-terminal domain-containing protein</fullName>
    </recommendedName>
</protein>
<dbReference type="AlphaFoldDB" id="A0A9E8MUJ0"/>
<dbReference type="KEGG" id="lnu:N7U66_18215"/>
<evidence type="ECO:0000313" key="2">
    <source>
        <dbReference type="EMBL" id="WAC01798.1"/>
    </source>
</evidence>
<accession>A0A9E8MUJ0</accession>
<dbReference type="EMBL" id="CP113088">
    <property type="protein sequence ID" value="WAC01798.1"/>
    <property type="molecule type" value="Genomic_DNA"/>
</dbReference>
<dbReference type="InterPro" id="IPR023302">
    <property type="entry name" value="Pept_S9A_N"/>
</dbReference>
<organism evidence="2 3">
    <name type="scientific">Lacinutrix neustonica</name>
    <dbReference type="NCBI Taxonomy" id="2980107"/>
    <lineage>
        <taxon>Bacteria</taxon>
        <taxon>Pseudomonadati</taxon>
        <taxon>Bacteroidota</taxon>
        <taxon>Flavobacteriia</taxon>
        <taxon>Flavobacteriales</taxon>
        <taxon>Flavobacteriaceae</taxon>
        <taxon>Lacinutrix</taxon>
    </lineage>
</organism>
<dbReference type="Gene3D" id="3.40.50.1820">
    <property type="entry name" value="alpha/beta hydrolase"/>
    <property type="match status" value="1"/>
</dbReference>
<dbReference type="SUPFAM" id="SSF50993">
    <property type="entry name" value="Peptidase/esterase 'gauge' domain"/>
    <property type="match status" value="1"/>
</dbReference>
<dbReference type="Gene3D" id="2.130.10.120">
    <property type="entry name" value="Prolyl oligopeptidase, N-terminal domain"/>
    <property type="match status" value="1"/>
</dbReference>
<sequence length="179" mass="21202">MINKILVTLFLFLFFNCSEKNKIDKVLTPPAIEGIRAVDNYFGKEVEDLFRNIENTKDSTIIVWYEAQDKYAENYLNKIAGRDSLVRTLFEIDNRKSYKISKVRITENDTWFYLKKNIDESYYKLYYKNTEDGEEFLLYDPISFKPEAGNDYIINYINPSWDSKYIIVSLSHSEESCPN</sequence>
<name>A0A9E8MUJ0_9FLAO</name>
<dbReference type="Proteomes" id="UP001164705">
    <property type="component" value="Chromosome"/>
</dbReference>
<proteinExistence type="predicted"/>
<evidence type="ECO:0000313" key="3">
    <source>
        <dbReference type="Proteomes" id="UP001164705"/>
    </source>
</evidence>
<dbReference type="InterPro" id="IPR029058">
    <property type="entry name" value="AB_hydrolase_fold"/>
</dbReference>
<dbReference type="Pfam" id="PF02897">
    <property type="entry name" value="Peptidase_S9_N"/>
    <property type="match status" value="1"/>
</dbReference>
<feature type="domain" description="Peptidase S9A N-terminal" evidence="1">
    <location>
        <begin position="33"/>
        <end position="172"/>
    </location>
</feature>
<gene>
    <name evidence="2" type="ORF">N7U66_18215</name>
</gene>
<evidence type="ECO:0000259" key="1">
    <source>
        <dbReference type="Pfam" id="PF02897"/>
    </source>
</evidence>
<reference evidence="2" key="1">
    <citation type="submission" date="2022-11" db="EMBL/GenBank/DDBJ databases">
        <title>Lacinutrix neustonica HL-RS19T sp. nov., isolated from the surface microlayer sample of brackish Lake Shihwa.</title>
        <authorList>
            <person name="Choi J.Y."/>
            <person name="Hwang C.Y."/>
        </authorList>
    </citation>
    <scope>NUCLEOTIDE SEQUENCE</scope>
    <source>
        <strain evidence="2">HL-RS19</strain>
    </source>
</reference>
<dbReference type="RefSeq" id="WP_267676396.1">
    <property type="nucleotide sequence ID" value="NZ_CP113088.1"/>
</dbReference>
<dbReference type="GO" id="GO:0004252">
    <property type="term" value="F:serine-type endopeptidase activity"/>
    <property type="evidence" value="ECO:0007669"/>
    <property type="project" value="InterPro"/>
</dbReference>
<keyword evidence="3" id="KW-1185">Reference proteome</keyword>